<evidence type="ECO:0000256" key="3">
    <source>
        <dbReference type="ARBA" id="ARBA00023004"/>
    </source>
</evidence>
<keyword evidence="5" id="KW-0732">Signal</keyword>
<evidence type="ECO:0000313" key="8">
    <source>
        <dbReference type="Proteomes" id="UP000006034"/>
    </source>
</evidence>
<dbReference type="Proteomes" id="UP000006034">
    <property type="component" value="Unassembled WGS sequence"/>
</dbReference>
<feature type="signal peptide" evidence="5">
    <location>
        <begin position="1"/>
        <end position="22"/>
    </location>
</feature>
<dbReference type="GO" id="GO:0020037">
    <property type="term" value="F:heme binding"/>
    <property type="evidence" value="ECO:0007669"/>
    <property type="project" value="InterPro"/>
</dbReference>
<evidence type="ECO:0000259" key="6">
    <source>
        <dbReference type="PROSITE" id="PS51007"/>
    </source>
</evidence>
<organism evidence="7 8">
    <name type="scientific">Bilophila wadsworthia (strain 3_1_6)</name>
    <dbReference type="NCBI Taxonomy" id="563192"/>
    <lineage>
        <taxon>Bacteria</taxon>
        <taxon>Pseudomonadati</taxon>
        <taxon>Thermodesulfobacteriota</taxon>
        <taxon>Desulfovibrionia</taxon>
        <taxon>Desulfovibrionales</taxon>
        <taxon>Desulfovibrionaceae</taxon>
        <taxon>Bilophila</taxon>
    </lineage>
</organism>
<dbReference type="OrthoDB" id="5340148at2"/>
<dbReference type="GO" id="GO:0009055">
    <property type="term" value="F:electron transfer activity"/>
    <property type="evidence" value="ECO:0007669"/>
    <property type="project" value="InterPro"/>
</dbReference>
<keyword evidence="8" id="KW-1185">Reference proteome</keyword>
<protein>
    <recommendedName>
        <fullName evidence="6">Cytochrome c domain-containing protein</fullName>
    </recommendedName>
</protein>
<dbReference type="PROSITE" id="PS51007">
    <property type="entry name" value="CYTC"/>
    <property type="match status" value="1"/>
</dbReference>
<dbReference type="AlphaFoldDB" id="E5YBQ2"/>
<reference evidence="7 8" key="2">
    <citation type="submission" date="2013-04" db="EMBL/GenBank/DDBJ databases">
        <title>The Genome Sequence of Bilophila wadsworthia 3_1_6.</title>
        <authorList>
            <consortium name="The Broad Institute Genomics Platform"/>
            <person name="Earl A."/>
            <person name="Ward D."/>
            <person name="Feldgarden M."/>
            <person name="Gevers D."/>
            <person name="Sibley C."/>
            <person name="Strauss J."/>
            <person name="Allen-Vercoe E."/>
            <person name="Walker B."/>
            <person name="Young S."/>
            <person name="Zeng Q."/>
            <person name="Gargeya S."/>
            <person name="Fitzgerald M."/>
            <person name="Haas B."/>
            <person name="Abouelleil A."/>
            <person name="Allen A.W."/>
            <person name="Alvarado L."/>
            <person name="Arachchi H.M."/>
            <person name="Berlin A.M."/>
            <person name="Chapman S.B."/>
            <person name="Gainer-Dewar J."/>
            <person name="Goldberg J."/>
            <person name="Griggs A."/>
            <person name="Gujja S."/>
            <person name="Hansen M."/>
            <person name="Howarth C."/>
            <person name="Imamovic A."/>
            <person name="Ireland A."/>
            <person name="Larimer J."/>
            <person name="McCowan C."/>
            <person name="Murphy C."/>
            <person name="Pearson M."/>
            <person name="Poon T.W."/>
            <person name="Priest M."/>
            <person name="Roberts A."/>
            <person name="Saif S."/>
            <person name="Shea T."/>
            <person name="Sisk P."/>
            <person name="Sykes S."/>
            <person name="Wortman J."/>
            <person name="Nusbaum C."/>
            <person name="Birren B."/>
        </authorList>
    </citation>
    <scope>NUCLEOTIDE SEQUENCE [LARGE SCALE GENOMIC DNA]</scope>
    <source>
        <strain evidence="7 8">3_1_6</strain>
    </source>
</reference>
<dbReference type="STRING" id="563192.HMPREF0179_03626"/>
<gene>
    <name evidence="7" type="ORF">HMPREF0179_03626</name>
</gene>
<dbReference type="InterPro" id="IPR009056">
    <property type="entry name" value="Cyt_c-like_dom"/>
</dbReference>
<comment type="caution">
    <text evidence="7">The sequence shown here is derived from an EMBL/GenBank/DDBJ whole genome shotgun (WGS) entry which is preliminary data.</text>
</comment>
<proteinExistence type="predicted"/>
<evidence type="ECO:0000256" key="5">
    <source>
        <dbReference type="SAM" id="SignalP"/>
    </source>
</evidence>
<dbReference type="RefSeq" id="WP_005030688.1">
    <property type="nucleotide sequence ID" value="NZ_KE150238.1"/>
</dbReference>
<name>E5YBQ2_BILW3</name>
<keyword evidence="3 4" id="KW-0408">Iron</keyword>
<feature type="chain" id="PRO_5003203105" description="Cytochrome c domain-containing protein" evidence="5">
    <location>
        <begin position="23"/>
        <end position="103"/>
    </location>
</feature>
<dbReference type="EMBL" id="ADCP02000001">
    <property type="protein sequence ID" value="EFV42565.1"/>
    <property type="molecule type" value="Genomic_DNA"/>
</dbReference>
<keyword evidence="1 4" id="KW-0349">Heme</keyword>
<evidence type="ECO:0000256" key="4">
    <source>
        <dbReference type="PROSITE-ProRule" id="PRU00433"/>
    </source>
</evidence>
<accession>E5YBQ2</accession>
<dbReference type="GO" id="GO:0046872">
    <property type="term" value="F:metal ion binding"/>
    <property type="evidence" value="ECO:0007669"/>
    <property type="project" value="UniProtKB-KW"/>
</dbReference>
<dbReference type="SUPFAM" id="SSF46626">
    <property type="entry name" value="Cytochrome c"/>
    <property type="match status" value="1"/>
</dbReference>
<evidence type="ECO:0000256" key="2">
    <source>
        <dbReference type="ARBA" id="ARBA00022723"/>
    </source>
</evidence>
<dbReference type="InterPro" id="IPR036909">
    <property type="entry name" value="Cyt_c-like_dom_sf"/>
</dbReference>
<sequence>MKKVLIVFSAVMLLSSFGVAFADGDAANLFKTHCQGCHGADGGRVPASGIEPIKGQSAADLLKKLEGYKDGSFGAQRKLVMENVVKQLSDEQLKSLADYASTL</sequence>
<dbReference type="Pfam" id="PF00034">
    <property type="entry name" value="Cytochrom_C"/>
    <property type="match status" value="1"/>
</dbReference>
<dbReference type="Gene3D" id="1.10.760.10">
    <property type="entry name" value="Cytochrome c-like domain"/>
    <property type="match status" value="1"/>
</dbReference>
<dbReference type="HOGENOM" id="CLU_128253_3_1_7"/>
<reference evidence="7 8" key="1">
    <citation type="submission" date="2010-10" db="EMBL/GenBank/DDBJ databases">
        <authorList>
            <consortium name="The Broad Institute Genome Sequencing Platform"/>
            <person name="Ward D."/>
            <person name="Earl A."/>
            <person name="Feldgarden M."/>
            <person name="Young S.K."/>
            <person name="Gargeya S."/>
            <person name="Zeng Q."/>
            <person name="Alvarado L."/>
            <person name="Berlin A."/>
            <person name="Bochicchio J."/>
            <person name="Chapman S.B."/>
            <person name="Chen Z."/>
            <person name="Freedman E."/>
            <person name="Gellesch M."/>
            <person name="Goldberg J."/>
            <person name="Griggs A."/>
            <person name="Gujja S."/>
            <person name="Heilman E."/>
            <person name="Heiman D."/>
            <person name="Howarth C."/>
            <person name="Mehta T."/>
            <person name="Neiman D."/>
            <person name="Pearson M."/>
            <person name="Roberts A."/>
            <person name="Saif S."/>
            <person name="Shea T."/>
            <person name="Shenoy N."/>
            <person name="Sisk P."/>
            <person name="Stolte C."/>
            <person name="Sykes S."/>
            <person name="White J."/>
            <person name="Yandava C."/>
            <person name="Allen-Vercoe E."/>
            <person name="Sibley C."/>
            <person name="Ambrose C.E."/>
            <person name="Strauss J."/>
            <person name="Daigneault M."/>
            <person name="Haas B."/>
            <person name="Nusbaum C."/>
            <person name="Birren B."/>
        </authorList>
    </citation>
    <scope>NUCLEOTIDE SEQUENCE [LARGE SCALE GENOMIC DNA]</scope>
    <source>
        <strain evidence="7 8">3_1_6</strain>
    </source>
</reference>
<evidence type="ECO:0000313" key="7">
    <source>
        <dbReference type="EMBL" id="EFV42565.1"/>
    </source>
</evidence>
<dbReference type="eggNOG" id="COG2863">
    <property type="taxonomic scope" value="Bacteria"/>
</dbReference>
<evidence type="ECO:0000256" key="1">
    <source>
        <dbReference type="ARBA" id="ARBA00022617"/>
    </source>
</evidence>
<feature type="domain" description="Cytochrome c" evidence="6">
    <location>
        <begin position="21"/>
        <end position="103"/>
    </location>
</feature>
<dbReference type="GeneID" id="78084374"/>
<keyword evidence="2 4" id="KW-0479">Metal-binding</keyword>